<sequence>MRAAVDPAPAKEQRTRWLRRNAAETAPVPEPASAPVQGPKPEVALAAAPPSKRKRADDDAANGEVVDFCDIFGKAHGLPRGHNVGKHEAQACNEKRNLT</sequence>
<keyword evidence="3" id="KW-1185">Reference proteome</keyword>
<proteinExistence type="predicted"/>
<evidence type="ECO:0000313" key="3">
    <source>
        <dbReference type="Proteomes" id="UP000828390"/>
    </source>
</evidence>
<dbReference type="EMBL" id="JAIWYP010000009">
    <property type="protein sequence ID" value="KAH3774755.1"/>
    <property type="molecule type" value="Genomic_DNA"/>
</dbReference>
<reference evidence="2" key="2">
    <citation type="submission" date="2020-11" db="EMBL/GenBank/DDBJ databases">
        <authorList>
            <person name="McCartney M.A."/>
            <person name="Auch B."/>
            <person name="Kono T."/>
            <person name="Mallez S."/>
            <person name="Becker A."/>
            <person name="Gohl D.M."/>
            <person name="Silverstein K.A.T."/>
            <person name="Koren S."/>
            <person name="Bechman K.B."/>
            <person name="Herman A."/>
            <person name="Abrahante J.E."/>
            <person name="Garbe J."/>
        </authorList>
    </citation>
    <scope>NUCLEOTIDE SEQUENCE</scope>
    <source>
        <strain evidence="2">Duluth1</strain>
        <tissue evidence="2">Whole animal</tissue>
    </source>
</reference>
<accession>A0A9D4IHV1</accession>
<evidence type="ECO:0000313" key="2">
    <source>
        <dbReference type="EMBL" id="KAH3774755.1"/>
    </source>
</evidence>
<organism evidence="2 3">
    <name type="scientific">Dreissena polymorpha</name>
    <name type="common">Zebra mussel</name>
    <name type="synonym">Mytilus polymorpha</name>
    <dbReference type="NCBI Taxonomy" id="45954"/>
    <lineage>
        <taxon>Eukaryota</taxon>
        <taxon>Metazoa</taxon>
        <taxon>Spiralia</taxon>
        <taxon>Lophotrochozoa</taxon>
        <taxon>Mollusca</taxon>
        <taxon>Bivalvia</taxon>
        <taxon>Autobranchia</taxon>
        <taxon>Heteroconchia</taxon>
        <taxon>Euheterodonta</taxon>
        <taxon>Imparidentia</taxon>
        <taxon>Neoheterodontei</taxon>
        <taxon>Myida</taxon>
        <taxon>Dreissenoidea</taxon>
        <taxon>Dreissenidae</taxon>
        <taxon>Dreissena</taxon>
    </lineage>
</organism>
<dbReference type="Proteomes" id="UP000828390">
    <property type="component" value="Unassembled WGS sequence"/>
</dbReference>
<comment type="caution">
    <text evidence="2">The sequence shown here is derived from an EMBL/GenBank/DDBJ whole genome shotgun (WGS) entry which is preliminary data.</text>
</comment>
<evidence type="ECO:0000256" key="1">
    <source>
        <dbReference type="SAM" id="MobiDB-lite"/>
    </source>
</evidence>
<gene>
    <name evidence="2" type="ORF">DPMN_176148</name>
</gene>
<feature type="compositionally biased region" description="Basic and acidic residues" evidence="1">
    <location>
        <begin position="85"/>
        <end position="99"/>
    </location>
</feature>
<feature type="region of interest" description="Disordered" evidence="1">
    <location>
        <begin position="76"/>
        <end position="99"/>
    </location>
</feature>
<protein>
    <submittedName>
        <fullName evidence="2">Uncharacterized protein</fullName>
    </submittedName>
</protein>
<reference evidence="2" key="1">
    <citation type="journal article" date="2019" name="bioRxiv">
        <title>The Genome of the Zebra Mussel, Dreissena polymorpha: A Resource for Invasive Species Research.</title>
        <authorList>
            <person name="McCartney M.A."/>
            <person name="Auch B."/>
            <person name="Kono T."/>
            <person name="Mallez S."/>
            <person name="Zhang Y."/>
            <person name="Obille A."/>
            <person name="Becker A."/>
            <person name="Abrahante J.E."/>
            <person name="Garbe J."/>
            <person name="Badalamenti J.P."/>
            <person name="Herman A."/>
            <person name="Mangelson H."/>
            <person name="Liachko I."/>
            <person name="Sullivan S."/>
            <person name="Sone E.D."/>
            <person name="Koren S."/>
            <person name="Silverstein K.A.T."/>
            <person name="Beckman K.B."/>
            <person name="Gohl D.M."/>
        </authorList>
    </citation>
    <scope>NUCLEOTIDE SEQUENCE</scope>
    <source>
        <strain evidence="2">Duluth1</strain>
        <tissue evidence="2">Whole animal</tissue>
    </source>
</reference>
<feature type="region of interest" description="Disordered" evidence="1">
    <location>
        <begin position="1"/>
        <end position="60"/>
    </location>
</feature>
<dbReference type="AlphaFoldDB" id="A0A9D4IHV1"/>
<name>A0A9D4IHV1_DREPO</name>